<feature type="transmembrane region" description="Helical" evidence="6">
    <location>
        <begin position="20"/>
        <end position="43"/>
    </location>
</feature>
<protein>
    <recommendedName>
        <fullName evidence="9">Transporter</fullName>
    </recommendedName>
</protein>
<dbReference type="InterPro" id="IPR047218">
    <property type="entry name" value="YocR/YhdH-like"/>
</dbReference>
<feature type="transmembrane region" description="Helical" evidence="6">
    <location>
        <begin position="186"/>
        <end position="209"/>
    </location>
</feature>
<dbReference type="AlphaFoldDB" id="A0A0J9B8U4"/>
<dbReference type="OrthoDB" id="9762833at2"/>
<comment type="caution">
    <text evidence="7">The sequence shown here is derived from an EMBL/GenBank/DDBJ whole genome shotgun (WGS) entry which is preliminary data.</text>
</comment>
<feature type="transmembrane region" description="Helical" evidence="6">
    <location>
        <begin position="229"/>
        <end position="255"/>
    </location>
</feature>
<dbReference type="NCBIfam" id="NF037979">
    <property type="entry name" value="Na_transp"/>
    <property type="match status" value="1"/>
</dbReference>
<feature type="transmembrane region" description="Helical" evidence="6">
    <location>
        <begin position="354"/>
        <end position="370"/>
    </location>
</feature>
<keyword evidence="3 6" id="KW-0812">Transmembrane</keyword>
<dbReference type="PRINTS" id="PR00176">
    <property type="entry name" value="NANEUSMPORT"/>
</dbReference>
<sequence>MSKHKGMESSSAPVHQNGGFGSSFGFVLACVGSAVGMGNIWMFPYRVGQYGGGAFLVPYILFIVLFGLVGLSAEFAIGRRAKTGTLGAYEYCWNAIGKGKLGYILGWIPLLGSLGIAIGYAIIVGWVVRALAGSLTGEILTQDAAAYFTQATGNFGSVPWHVLVIVTAAVILMFGATKGIEKINKVLMPSFFVLFAILAVRVAFLPGAVEGYKFLFMPDWKDLLKVDTWVMAMGQAFFSLSITGSGMIVYGTYLSKTEDIPKASIRTAFFDTIAAMMAALAIMPAVFAFGIEPNAGPPLMFITLPNIFRQMPMGRLFATLFFLSVAFAGITSLINMFEAVSESWQTRFKLSRKGAVALCGSIALLVGIFLEAEPSVGSWMDFITIMVVPFGAVLGAVSIYYILGYKEIKKELEEGREKPLKSCFGPLAKFVYVPLAVVVFILGIIYGGIG</sequence>
<feature type="transmembrane region" description="Helical" evidence="6">
    <location>
        <begin position="158"/>
        <end position="174"/>
    </location>
</feature>
<evidence type="ECO:0000256" key="2">
    <source>
        <dbReference type="ARBA" id="ARBA00022448"/>
    </source>
</evidence>
<dbReference type="InterPro" id="IPR037272">
    <property type="entry name" value="SNS_sf"/>
</dbReference>
<evidence type="ECO:0000256" key="3">
    <source>
        <dbReference type="ARBA" id="ARBA00022692"/>
    </source>
</evidence>
<dbReference type="PROSITE" id="PS51257">
    <property type="entry name" value="PROKAR_LIPOPROTEIN"/>
    <property type="match status" value="1"/>
</dbReference>
<dbReference type="CDD" id="cd10336">
    <property type="entry name" value="SLC6sbd_Tyt1-Like"/>
    <property type="match status" value="1"/>
</dbReference>
<accession>A0A0J9B8U4</accession>
<evidence type="ECO:0000256" key="6">
    <source>
        <dbReference type="SAM" id="Phobius"/>
    </source>
</evidence>
<dbReference type="PANTHER" id="PTHR42948:SF1">
    <property type="entry name" value="TRANSPORTER"/>
    <property type="match status" value="1"/>
</dbReference>
<dbReference type="InterPro" id="IPR000175">
    <property type="entry name" value="Na/ntran_symport"/>
</dbReference>
<keyword evidence="4 6" id="KW-1133">Transmembrane helix</keyword>
<keyword evidence="2" id="KW-0813">Transport</keyword>
<dbReference type="RefSeq" id="WP_048929182.1">
    <property type="nucleotide sequence ID" value="NZ_KQ235875.1"/>
</dbReference>
<evidence type="ECO:0000256" key="1">
    <source>
        <dbReference type="ARBA" id="ARBA00004141"/>
    </source>
</evidence>
<dbReference type="PANTHER" id="PTHR42948">
    <property type="entry name" value="TRANSPORTER"/>
    <property type="match status" value="1"/>
</dbReference>
<dbReference type="Proteomes" id="UP000037392">
    <property type="component" value="Unassembled WGS sequence"/>
</dbReference>
<organism evidence="7 8">
    <name type="scientific">[Clostridium] citroniae WAL-19142</name>
    <dbReference type="NCBI Taxonomy" id="742734"/>
    <lineage>
        <taxon>Bacteria</taxon>
        <taxon>Bacillati</taxon>
        <taxon>Bacillota</taxon>
        <taxon>Clostridia</taxon>
        <taxon>Lachnospirales</taxon>
        <taxon>Lachnospiraceae</taxon>
        <taxon>Enterocloster</taxon>
    </lineage>
</organism>
<evidence type="ECO:0000256" key="4">
    <source>
        <dbReference type="ARBA" id="ARBA00022989"/>
    </source>
</evidence>
<feature type="transmembrane region" description="Helical" evidence="6">
    <location>
        <begin position="104"/>
        <end position="128"/>
    </location>
</feature>
<gene>
    <name evidence="7" type="ORF">HMPREF9470_00706</name>
</gene>
<keyword evidence="5 6" id="KW-0472">Membrane</keyword>
<proteinExistence type="predicted"/>
<dbReference type="Pfam" id="PF00209">
    <property type="entry name" value="SNF"/>
    <property type="match status" value="2"/>
</dbReference>
<evidence type="ECO:0000256" key="5">
    <source>
        <dbReference type="ARBA" id="ARBA00023136"/>
    </source>
</evidence>
<comment type="subcellular location">
    <subcellularLocation>
        <location evidence="1">Membrane</location>
        <topology evidence="1">Multi-pass membrane protein</topology>
    </subcellularLocation>
</comment>
<feature type="transmembrane region" description="Helical" evidence="6">
    <location>
        <begin position="55"/>
        <end position="77"/>
    </location>
</feature>
<dbReference type="EMBL" id="ADLK01000078">
    <property type="protein sequence ID" value="KMW08809.1"/>
    <property type="molecule type" value="Genomic_DNA"/>
</dbReference>
<feature type="transmembrane region" description="Helical" evidence="6">
    <location>
        <begin position="316"/>
        <end position="334"/>
    </location>
</feature>
<feature type="transmembrane region" description="Helical" evidence="6">
    <location>
        <begin position="267"/>
        <end position="291"/>
    </location>
</feature>
<dbReference type="GO" id="GO:0016020">
    <property type="term" value="C:membrane"/>
    <property type="evidence" value="ECO:0007669"/>
    <property type="project" value="UniProtKB-SubCell"/>
</dbReference>
<feature type="transmembrane region" description="Helical" evidence="6">
    <location>
        <begin position="382"/>
        <end position="403"/>
    </location>
</feature>
<dbReference type="SUPFAM" id="SSF161070">
    <property type="entry name" value="SNF-like"/>
    <property type="match status" value="1"/>
</dbReference>
<evidence type="ECO:0000313" key="8">
    <source>
        <dbReference type="Proteomes" id="UP000037392"/>
    </source>
</evidence>
<evidence type="ECO:0008006" key="9">
    <source>
        <dbReference type="Google" id="ProtNLM"/>
    </source>
</evidence>
<dbReference type="PROSITE" id="PS50267">
    <property type="entry name" value="NA_NEUROTRAN_SYMP_3"/>
    <property type="match status" value="1"/>
</dbReference>
<name>A0A0J9B8U4_9FIRM</name>
<evidence type="ECO:0000313" key="7">
    <source>
        <dbReference type="EMBL" id="KMW08809.1"/>
    </source>
</evidence>
<feature type="transmembrane region" description="Helical" evidence="6">
    <location>
        <begin position="424"/>
        <end position="449"/>
    </location>
</feature>
<reference evidence="7 8" key="1">
    <citation type="submission" date="2011-04" db="EMBL/GenBank/DDBJ databases">
        <title>The Genome Sequence of Clostridium citroniae WAL-19142.</title>
        <authorList>
            <consortium name="The Broad Institute Genome Sequencing Platform"/>
            <person name="Earl A."/>
            <person name="Ward D."/>
            <person name="Feldgarden M."/>
            <person name="Gevers D."/>
            <person name="Warren Y.A."/>
            <person name="Tyrrell K.L."/>
            <person name="Citron D.M."/>
            <person name="Goldstein E.J."/>
            <person name="Daigneault M."/>
            <person name="Allen-Vercoe E."/>
            <person name="Young S.K."/>
            <person name="Zeng Q."/>
            <person name="Gargeya S."/>
            <person name="Fitzgerald M."/>
            <person name="Haas B."/>
            <person name="Abouelleil A."/>
            <person name="Alvarado L."/>
            <person name="Arachchi H.M."/>
            <person name="Berlin A."/>
            <person name="Brown A."/>
            <person name="Chapman S.B."/>
            <person name="Chen Z."/>
            <person name="Dunbar C."/>
            <person name="Freedman E."/>
            <person name="Gearin G."/>
            <person name="Gellesch M."/>
            <person name="Goldberg J."/>
            <person name="Griggs A."/>
            <person name="Gujja S."/>
            <person name="Heilman E.R."/>
            <person name="Heiman D."/>
            <person name="Howarth C."/>
            <person name="Larson L."/>
            <person name="Lui A."/>
            <person name="MacDonald P.J."/>
            <person name="Mehta T."/>
            <person name="Montmayeur A."/>
            <person name="Murphy C."/>
            <person name="Neiman D."/>
            <person name="Pearson M."/>
            <person name="Priest M."/>
            <person name="Roberts A."/>
            <person name="Saif S."/>
            <person name="Shea T."/>
            <person name="Shenoy N."/>
            <person name="Sisk P."/>
            <person name="Stolte C."/>
            <person name="Sykes S."/>
            <person name="White J."/>
            <person name="Yandava C."/>
            <person name="Wortman J."/>
            <person name="Nusbaum C."/>
            <person name="Birren B."/>
        </authorList>
    </citation>
    <scope>NUCLEOTIDE SEQUENCE [LARGE SCALE GENOMIC DNA]</scope>
    <source>
        <strain evidence="7 8">WAL-19142</strain>
    </source>
</reference>
<dbReference type="PATRIC" id="fig|742734.4.peg.753"/>
<dbReference type="GeneID" id="93165441"/>